<comment type="caution">
    <text evidence="11">The sequence shown here is derived from an EMBL/GenBank/DDBJ whole genome shotgun (WGS) entry which is preliminary data.</text>
</comment>
<evidence type="ECO:0000259" key="9">
    <source>
        <dbReference type="PROSITE" id="PS51192"/>
    </source>
</evidence>
<dbReference type="InterPro" id="IPR001650">
    <property type="entry name" value="Helicase_C-like"/>
</dbReference>
<dbReference type="InterPro" id="IPR014001">
    <property type="entry name" value="Helicase_ATP-bd"/>
</dbReference>
<dbReference type="EC" id="3.6.4.13" evidence="7"/>
<feature type="region of interest" description="Disordered" evidence="8">
    <location>
        <begin position="528"/>
        <end position="568"/>
    </location>
</feature>
<comment type="function">
    <text evidence="7">RNA helicase.</text>
</comment>
<evidence type="ECO:0000256" key="3">
    <source>
        <dbReference type="ARBA" id="ARBA00022806"/>
    </source>
</evidence>
<dbReference type="GO" id="GO:0003723">
    <property type="term" value="F:RNA binding"/>
    <property type="evidence" value="ECO:0007669"/>
    <property type="project" value="UniProtKB-UniRule"/>
</dbReference>
<keyword evidence="1 6" id="KW-0547">Nucleotide-binding</keyword>
<dbReference type="PANTHER" id="PTHR24031">
    <property type="entry name" value="RNA HELICASE"/>
    <property type="match status" value="1"/>
</dbReference>
<dbReference type="InterPro" id="IPR025313">
    <property type="entry name" value="SPB4-like_CTE"/>
</dbReference>
<evidence type="ECO:0000313" key="12">
    <source>
        <dbReference type="Proteomes" id="UP000247409"/>
    </source>
</evidence>
<keyword evidence="5 7" id="KW-0694">RNA-binding</keyword>
<dbReference type="Pfam" id="PF00270">
    <property type="entry name" value="DEAD"/>
    <property type="match status" value="1"/>
</dbReference>
<dbReference type="AlphaFoldDB" id="A0A2V3J323"/>
<proteinExistence type="inferred from homology"/>
<keyword evidence="3 6" id="KW-0347">Helicase</keyword>
<dbReference type="InterPro" id="IPR027417">
    <property type="entry name" value="P-loop_NTPase"/>
</dbReference>
<dbReference type="SMART" id="SM01178">
    <property type="entry name" value="DUF4217"/>
    <property type="match status" value="1"/>
</dbReference>
<feature type="domain" description="Helicase C-terminal" evidence="10">
    <location>
        <begin position="245"/>
        <end position="417"/>
    </location>
</feature>
<organism evidence="11 12">
    <name type="scientific">Gracilariopsis chorda</name>
    <dbReference type="NCBI Taxonomy" id="448386"/>
    <lineage>
        <taxon>Eukaryota</taxon>
        <taxon>Rhodophyta</taxon>
        <taxon>Florideophyceae</taxon>
        <taxon>Rhodymeniophycidae</taxon>
        <taxon>Gracilariales</taxon>
        <taxon>Gracilariaceae</taxon>
        <taxon>Gracilariopsis</taxon>
    </lineage>
</organism>
<dbReference type="SMART" id="SM00490">
    <property type="entry name" value="HELICc"/>
    <property type="match status" value="1"/>
</dbReference>
<feature type="compositionally biased region" description="Basic and acidic residues" evidence="8">
    <location>
        <begin position="539"/>
        <end position="549"/>
    </location>
</feature>
<accession>A0A2V3J323</accession>
<dbReference type="InterPro" id="IPR011545">
    <property type="entry name" value="DEAD/DEAH_box_helicase_dom"/>
</dbReference>
<dbReference type="PROSITE" id="PS51194">
    <property type="entry name" value="HELICASE_CTER"/>
    <property type="match status" value="1"/>
</dbReference>
<dbReference type="Gene3D" id="3.40.50.300">
    <property type="entry name" value="P-loop containing nucleotide triphosphate hydrolases"/>
    <property type="match status" value="2"/>
</dbReference>
<sequence length="598" mass="66857">MATAGPWAALRPSLAQPLVEALHNVFQHSSMTPVQATAIPPILSCKDVCVQAETGSGKTLSFLIPIAQKLLATKSKPSKRIYAIVILPTRELAAQVHSVACKLFGNIPGDVIPVPLVGGVESKSAAPDAKYKDHRLIISTPGRLAAALESNSLSHNSLEVLILDEADRLLDMGFSVTLTSILTRLPRQRRTGIYSATQTEEVISLARAGLRNPVRVIIKVASVQGKRAIPASLASYYDILPPGQKLARLIELLSRESGKYIIYFLTCACVDYYRRLPLHKMLSSAANHVSDSVQDAVEDKQNERPFIALHGKMTQNRRERSLAQFTTSKQGVLLCTDVAARGIDIPDVDWVVQFDAPQDPDAYIHRVGRTARLGRDGKSVIFLGESEESYVDFLELRKCPMVRLEHERSNALIKDVASGVKDATLADRAVLEASELAFLSYIRAYKEHRCRFLFKLDELDINGVADSFGLLRLPRFYEFKKLRSKFKPRGEGVDIRGIKFKDKQREAARQKKILEATQNCNERIEKIRRKGKKRKKKAKTEVDKPDNTKQKGKRKSQLETGVDEEEEDFSFEAMQLRKLKRGKISQEVFDKVTGQELT</sequence>
<comment type="similarity">
    <text evidence="6">Belongs to the DEAD box helicase family.</text>
</comment>
<dbReference type="PROSITE" id="PS00039">
    <property type="entry name" value="DEAD_ATP_HELICASE"/>
    <property type="match status" value="1"/>
</dbReference>
<dbReference type="GO" id="GO:0003724">
    <property type="term" value="F:RNA helicase activity"/>
    <property type="evidence" value="ECO:0007669"/>
    <property type="project" value="UniProtKB-EC"/>
</dbReference>
<reference evidence="11 12" key="1">
    <citation type="journal article" date="2018" name="Mol. Biol. Evol.">
        <title>Analysis of the draft genome of the red seaweed Gracilariopsis chorda provides insights into genome size evolution in Rhodophyta.</title>
        <authorList>
            <person name="Lee J."/>
            <person name="Yang E.C."/>
            <person name="Graf L."/>
            <person name="Yang J.H."/>
            <person name="Qiu H."/>
            <person name="Zel Zion U."/>
            <person name="Chan C.X."/>
            <person name="Stephens T.G."/>
            <person name="Weber A.P.M."/>
            <person name="Boo G.H."/>
            <person name="Boo S.M."/>
            <person name="Kim K.M."/>
            <person name="Shin Y."/>
            <person name="Jung M."/>
            <person name="Lee S.J."/>
            <person name="Yim H.S."/>
            <person name="Lee J.H."/>
            <person name="Bhattacharya D."/>
            <person name="Yoon H.S."/>
        </authorList>
    </citation>
    <scope>NUCLEOTIDE SEQUENCE [LARGE SCALE GENOMIC DNA]</scope>
    <source>
        <strain evidence="11 12">SKKU-2015</strain>
        <tissue evidence="11">Whole body</tissue>
    </source>
</reference>
<dbReference type="OrthoDB" id="7396459at2759"/>
<dbReference type="STRING" id="448386.A0A2V3J323"/>
<evidence type="ECO:0000256" key="6">
    <source>
        <dbReference type="RuleBase" id="RU000492"/>
    </source>
</evidence>
<dbReference type="Proteomes" id="UP000247409">
    <property type="component" value="Unassembled WGS sequence"/>
</dbReference>
<dbReference type="EMBL" id="NBIV01000012">
    <property type="protein sequence ID" value="PXF48733.1"/>
    <property type="molecule type" value="Genomic_DNA"/>
</dbReference>
<comment type="domain">
    <text evidence="7">The Q motif is unique to and characteristic of the DEAD box family of RNA helicases and controls ATP binding and hydrolysis.</text>
</comment>
<evidence type="ECO:0000256" key="2">
    <source>
        <dbReference type="ARBA" id="ARBA00022801"/>
    </source>
</evidence>
<dbReference type="GO" id="GO:0005524">
    <property type="term" value="F:ATP binding"/>
    <property type="evidence" value="ECO:0007669"/>
    <property type="project" value="UniProtKB-UniRule"/>
</dbReference>
<dbReference type="Pfam" id="PF00271">
    <property type="entry name" value="Helicase_C"/>
    <property type="match status" value="1"/>
</dbReference>
<gene>
    <name evidence="11" type="ORF">BWQ96_01585</name>
</gene>
<name>A0A2V3J323_9FLOR</name>
<evidence type="ECO:0000313" key="11">
    <source>
        <dbReference type="EMBL" id="PXF48733.1"/>
    </source>
</evidence>
<evidence type="ECO:0000259" key="10">
    <source>
        <dbReference type="PROSITE" id="PS51194"/>
    </source>
</evidence>
<evidence type="ECO:0000256" key="4">
    <source>
        <dbReference type="ARBA" id="ARBA00022840"/>
    </source>
</evidence>
<evidence type="ECO:0000256" key="5">
    <source>
        <dbReference type="ARBA" id="ARBA00022884"/>
    </source>
</evidence>
<evidence type="ECO:0000256" key="7">
    <source>
        <dbReference type="RuleBase" id="RU365068"/>
    </source>
</evidence>
<keyword evidence="12" id="KW-1185">Reference proteome</keyword>
<dbReference type="SMART" id="SM00487">
    <property type="entry name" value="DEXDc"/>
    <property type="match status" value="1"/>
</dbReference>
<feature type="domain" description="Helicase ATP-binding" evidence="9">
    <location>
        <begin position="39"/>
        <end position="216"/>
    </location>
</feature>
<dbReference type="Pfam" id="PF13959">
    <property type="entry name" value="CTE_SPB4"/>
    <property type="match status" value="1"/>
</dbReference>
<keyword evidence="2 6" id="KW-0378">Hydrolase</keyword>
<evidence type="ECO:0000256" key="1">
    <source>
        <dbReference type="ARBA" id="ARBA00022741"/>
    </source>
</evidence>
<comment type="catalytic activity">
    <reaction evidence="7">
        <text>ATP + H2O = ADP + phosphate + H(+)</text>
        <dbReference type="Rhea" id="RHEA:13065"/>
        <dbReference type="ChEBI" id="CHEBI:15377"/>
        <dbReference type="ChEBI" id="CHEBI:15378"/>
        <dbReference type="ChEBI" id="CHEBI:30616"/>
        <dbReference type="ChEBI" id="CHEBI:43474"/>
        <dbReference type="ChEBI" id="CHEBI:456216"/>
        <dbReference type="EC" id="3.6.4.13"/>
    </reaction>
</comment>
<protein>
    <recommendedName>
        <fullName evidence="7">ATP-dependent RNA helicase</fullName>
        <ecNumber evidence="7">3.6.4.13</ecNumber>
    </recommendedName>
</protein>
<dbReference type="GO" id="GO:0016887">
    <property type="term" value="F:ATP hydrolysis activity"/>
    <property type="evidence" value="ECO:0007669"/>
    <property type="project" value="RHEA"/>
</dbReference>
<feature type="compositionally biased region" description="Basic residues" evidence="8">
    <location>
        <begin position="528"/>
        <end position="538"/>
    </location>
</feature>
<dbReference type="InterPro" id="IPR000629">
    <property type="entry name" value="RNA-helicase_DEAD-box_CS"/>
</dbReference>
<keyword evidence="4 6" id="KW-0067">ATP-binding</keyword>
<dbReference type="SUPFAM" id="SSF52540">
    <property type="entry name" value="P-loop containing nucleoside triphosphate hydrolases"/>
    <property type="match status" value="1"/>
</dbReference>
<dbReference type="CDD" id="cd18787">
    <property type="entry name" value="SF2_C_DEAD"/>
    <property type="match status" value="1"/>
</dbReference>
<dbReference type="PROSITE" id="PS51192">
    <property type="entry name" value="HELICASE_ATP_BIND_1"/>
    <property type="match status" value="1"/>
</dbReference>
<evidence type="ECO:0000256" key="8">
    <source>
        <dbReference type="SAM" id="MobiDB-lite"/>
    </source>
</evidence>